<evidence type="ECO:0000313" key="5">
    <source>
        <dbReference type="Proteomes" id="UP000269019"/>
    </source>
</evidence>
<dbReference type="Pfam" id="PF05532">
    <property type="entry name" value="CsbD"/>
    <property type="match status" value="1"/>
</dbReference>
<proteinExistence type="inferred from homology"/>
<dbReference type="EMBL" id="CP033896">
    <property type="protein sequence ID" value="AZA14620.1"/>
    <property type="molecule type" value="Genomic_DNA"/>
</dbReference>
<feature type="domain" description="CsbD-like" evidence="3">
    <location>
        <begin position="4"/>
        <end position="54"/>
    </location>
</feature>
<accession>A0A3G6JD81</accession>
<comment type="similarity">
    <text evidence="1">Belongs to the UPF0337 (CsbD) family.</text>
</comment>
<dbReference type="AlphaFoldDB" id="A0A3G6JD81"/>
<organism evidence="4 5">
    <name type="scientific">Corynebacterium choanae</name>
    <dbReference type="NCBI Taxonomy" id="1862358"/>
    <lineage>
        <taxon>Bacteria</taxon>
        <taxon>Bacillati</taxon>
        <taxon>Actinomycetota</taxon>
        <taxon>Actinomycetes</taxon>
        <taxon>Mycobacteriales</taxon>
        <taxon>Corynebacteriaceae</taxon>
        <taxon>Corynebacterium</taxon>
    </lineage>
</organism>
<evidence type="ECO:0000256" key="2">
    <source>
        <dbReference type="SAM" id="MobiDB-lite"/>
    </source>
</evidence>
<dbReference type="RefSeq" id="WP_123930214.1">
    <property type="nucleotide sequence ID" value="NZ_CP033896.1"/>
</dbReference>
<dbReference type="InterPro" id="IPR036629">
    <property type="entry name" value="YjbJ_sf"/>
</dbReference>
<name>A0A3G6JD81_9CORY</name>
<dbReference type="SUPFAM" id="SSF69047">
    <property type="entry name" value="Hypothetical protein YjbJ"/>
    <property type="match status" value="1"/>
</dbReference>
<gene>
    <name evidence="4" type="ORF">CCHOA_11225</name>
</gene>
<evidence type="ECO:0000259" key="3">
    <source>
        <dbReference type="Pfam" id="PF05532"/>
    </source>
</evidence>
<dbReference type="InterPro" id="IPR008462">
    <property type="entry name" value="CsbD"/>
</dbReference>
<dbReference type="Gene3D" id="1.10.1470.10">
    <property type="entry name" value="YjbJ"/>
    <property type="match status" value="1"/>
</dbReference>
<sequence>MGDIENKFDEVGGKVKEGLGKATDNNQLEAEGKADQVKAEVKKVVDKAEDVAKDAIDKAEEVAKDVVGKVQEVLHKDHHTK</sequence>
<protein>
    <submittedName>
        <fullName evidence="4">CsbD-like protein</fullName>
    </submittedName>
</protein>
<dbReference type="KEGG" id="ccho:CCHOA_11225"/>
<dbReference type="Proteomes" id="UP000269019">
    <property type="component" value="Chromosome"/>
</dbReference>
<evidence type="ECO:0000313" key="4">
    <source>
        <dbReference type="EMBL" id="AZA14620.1"/>
    </source>
</evidence>
<evidence type="ECO:0000256" key="1">
    <source>
        <dbReference type="ARBA" id="ARBA00009129"/>
    </source>
</evidence>
<feature type="region of interest" description="Disordered" evidence="2">
    <location>
        <begin position="16"/>
        <end position="36"/>
    </location>
</feature>
<reference evidence="4 5" key="1">
    <citation type="submission" date="2018-11" db="EMBL/GenBank/DDBJ databases">
        <authorList>
            <person name="Kleinhagauer T."/>
            <person name="Glaeser S.P."/>
            <person name="Spergser J."/>
            <person name="Ruckert C."/>
            <person name="Kaempfer P."/>
            <person name="Busse H.-J."/>
        </authorList>
    </citation>
    <scope>NUCLEOTIDE SEQUENCE [LARGE SCALE GENOMIC DNA]</scope>
    <source>
        <strain evidence="4 5">200CH</strain>
    </source>
</reference>
<keyword evidence="5" id="KW-1185">Reference proteome</keyword>